<dbReference type="EC" id="4.3.1.19" evidence="6 13"/>
<gene>
    <name evidence="15" type="ORF">AN964_22020</name>
</gene>
<keyword evidence="10 13" id="KW-0456">Lyase</keyword>
<evidence type="ECO:0000256" key="3">
    <source>
        <dbReference type="ARBA" id="ARBA00004958"/>
    </source>
</evidence>
<dbReference type="GO" id="GO:0070689">
    <property type="term" value="P:L-threonine catabolic process to propionate"/>
    <property type="evidence" value="ECO:0007669"/>
    <property type="project" value="UniProtKB-UniPathway"/>
</dbReference>
<dbReference type="Gene3D" id="3.40.50.1100">
    <property type="match status" value="2"/>
</dbReference>
<dbReference type="PANTHER" id="PTHR48078:SF6">
    <property type="entry name" value="L-THREONINE DEHYDRATASE CATABOLIC TDCB"/>
    <property type="match status" value="1"/>
</dbReference>
<keyword evidence="13" id="KW-0547">Nucleotide-binding</keyword>
<keyword evidence="9 13" id="KW-0663">Pyridoxal phosphate</keyword>
<dbReference type="PATRIC" id="fig|157838.3.peg.4823"/>
<evidence type="ECO:0000313" key="16">
    <source>
        <dbReference type="Proteomes" id="UP000051888"/>
    </source>
</evidence>
<dbReference type="GO" id="GO:0009097">
    <property type="term" value="P:isoleucine biosynthetic process"/>
    <property type="evidence" value="ECO:0007669"/>
    <property type="project" value="TreeGrafter"/>
</dbReference>
<proteinExistence type="inferred from homology"/>
<dbReference type="PROSITE" id="PS00165">
    <property type="entry name" value="DEHYDRATASE_SER_THR"/>
    <property type="match status" value="1"/>
</dbReference>
<evidence type="ECO:0000256" key="11">
    <source>
        <dbReference type="ARBA" id="ARBA00025527"/>
    </source>
</evidence>
<comment type="pathway">
    <text evidence="3 13">Amino-acid degradation; L-threonine degradation via propanoate pathway; propanoate from L-threonine: step 1/4.</text>
</comment>
<evidence type="ECO:0000256" key="13">
    <source>
        <dbReference type="RuleBase" id="RU363083"/>
    </source>
</evidence>
<keyword evidence="16" id="KW-1185">Reference proteome</keyword>
<comment type="function">
    <text evidence="11 13">Catalyzes the anaerobic formation of alpha-ketobutyrate and ammonia from threonine in a two-step reaction. The first step involved a dehydration of threonine and a production of enamine intermediates (aminocrotonate), which tautomerizes to its imine form (iminobutyrate). Both intermediates are unstable and short-lived. The second step is the nonenzymatic hydrolysis of the enamine/imine intermediates to form 2-ketobutyrate and free ammonia. In the low water environment of the cell, the second step is accelerated by RidA.</text>
</comment>
<comment type="catalytic activity">
    <reaction evidence="1 13">
        <text>L-threonine = 2-oxobutanoate + NH4(+)</text>
        <dbReference type="Rhea" id="RHEA:22108"/>
        <dbReference type="ChEBI" id="CHEBI:16763"/>
        <dbReference type="ChEBI" id="CHEBI:28938"/>
        <dbReference type="ChEBI" id="CHEBI:57926"/>
        <dbReference type="EC" id="4.3.1.19"/>
    </reaction>
</comment>
<dbReference type="STRING" id="157838.AN964_22020"/>
<evidence type="ECO:0000256" key="5">
    <source>
        <dbReference type="ARBA" id="ARBA00011447"/>
    </source>
</evidence>
<evidence type="ECO:0000256" key="7">
    <source>
        <dbReference type="ARBA" id="ARBA00022248"/>
    </source>
</evidence>
<dbReference type="InterPro" id="IPR001926">
    <property type="entry name" value="TrpB-like_PALP"/>
</dbReference>
<dbReference type="InterPro" id="IPR050147">
    <property type="entry name" value="Ser/Thr_Dehydratase"/>
</dbReference>
<evidence type="ECO:0000256" key="10">
    <source>
        <dbReference type="ARBA" id="ARBA00023239"/>
    </source>
</evidence>
<comment type="cofactor">
    <cofactor evidence="2 13">
        <name>pyridoxal 5'-phosphate</name>
        <dbReference type="ChEBI" id="CHEBI:597326"/>
    </cofactor>
</comment>
<evidence type="ECO:0000256" key="4">
    <source>
        <dbReference type="ARBA" id="ARBA00010869"/>
    </source>
</evidence>
<dbReference type="NCBIfam" id="TIGR01127">
    <property type="entry name" value="ilvA_1Cterm"/>
    <property type="match status" value="1"/>
</dbReference>
<evidence type="ECO:0000256" key="8">
    <source>
        <dbReference type="ARBA" id="ARBA00022533"/>
    </source>
</evidence>
<evidence type="ECO:0000256" key="6">
    <source>
        <dbReference type="ARBA" id="ARBA00012096"/>
    </source>
</evidence>
<evidence type="ECO:0000313" key="15">
    <source>
        <dbReference type="EMBL" id="KQL50885.1"/>
    </source>
</evidence>
<accession>A0A0Q3WSW4</accession>
<dbReference type="AlphaFoldDB" id="A0A0Q3WSW4"/>
<comment type="subunit">
    <text evidence="5 13">In the native structure, TdcB is in a dimeric form, whereas in the TdcB-AMP complex, it exists in a tetrameric form (dimer of dimers).</text>
</comment>
<evidence type="ECO:0000256" key="1">
    <source>
        <dbReference type="ARBA" id="ARBA00001274"/>
    </source>
</evidence>
<comment type="similarity">
    <text evidence="4 13">Belongs to the serine/threonine dehydratase family.</text>
</comment>
<dbReference type="UniPathway" id="UPA00052">
    <property type="reaction ID" value="UER00507"/>
</dbReference>
<evidence type="ECO:0000256" key="2">
    <source>
        <dbReference type="ARBA" id="ARBA00001933"/>
    </source>
</evidence>
<dbReference type="GO" id="GO:0003941">
    <property type="term" value="F:L-serine ammonia-lyase activity"/>
    <property type="evidence" value="ECO:0007669"/>
    <property type="project" value="TreeGrafter"/>
</dbReference>
<protein>
    <recommendedName>
        <fullName evidence="7 13">L-threonine dehydratase catabolic TdcB</fullName>
        <ecNumber evidence="6 13">4.3.1.19</ecNumber>
    </recommendedName>
    <alternativeName>
        <fullName evidence="12 13">Threonine deaminase</fullName>
    </alternativeName>
</protein>
<organism evidence="15 16">
    <name type="scientific">Heyndrickxia shackletonii</name>
    <dbReference type="NCBI Taxonomy" id="157838"/>
    <lineage>
        <taxon>Bacteria</taxon>
        <taxon>Bacillati</taxon>
        <taxon>Bacillota</taxon>
        <taxon>Bacilli</taxon>
        <taxon>Bacillales</taxon>
        <taxon>Bacillaceae</taxon>
        <taxon>Heyndrickxia</taxon>
    </lineage>
</organism>
<dbReference type="GO" id="GO:0030170">
    <property type="term" value="F:pyridoxal phosphate binding"/>
    <property type="evidence" value="ECO:0007669"/>
    <property type="project" value="InterPro"/>
</dbReference>
<reference evidence="15 16" key="1">
    <citation type="submission" date="2015-09" db="EMBL/GenBank/DDBJ databases">
        <title>Genome sequencing project for genomic taxonomy and phylogenomics of Bacillus-like bacteria.</title>
        <authorList>
            <person name="Liu B."/>
            <person name="Wang J."/>
            <person name="Zhu Y."/>
            <person name="Liu G."/>
            <person name="Chen Q."/>
            <person name="Chen Z."/>
            <person name="Lan J."/>
            <person name="Che J."/>
            <person name="Ge C."/>
            <person name="Shi H."/>
            <person name="Pan Z."/>
            <person name="Liu X."/>
        </authorList>
    </citation>
    <scope>NUCLEOTIDE SEQUENCE [LARGE SCALE GENOMIC DNA]</scope>
    <source>
        <strain evidence="15 16">LMG 18435</strain>
    </source>
</reference>
<dbReference type="SUPFAM" id="SSF53686">
    <property type="entry name" value="Tryptophan synthase beta subunit-like PLP-dependent enzymes"/>
    <property type="match status" value="1"/>
</dbReference>
<dbReference type="OrthoDB" id="9811476at2"/>
<feature type="domain" description="Tryptophan synthase beta chain-like PALP" evidence="14">
    <location>
        <begin position="4"/>
        <end position="289"/>
    </location>
</feature>
<evidence type="ECO:0000256" key="9">
    <source>
        <dbReference type="ARBA" id="ARBA00022898"/>
    </source>
</evidence>
<evidence type="ECO:0000259" key="14">
    <source>
        <dbReference type="Pfam" id="PF00291"/>
    </source>
</evidence>
<dbReference type="EMBL" id="LJJC01000015">
    <property type="protein sequence ID" value="KQL50885.1"/>
    <property type="molecule type" value="Genomic_DNA"/>
</dbReference>
<dbReference type="GO" id="GO:0004794">
    <property type="term" value="F:threonine deaminase activity"/>
    <property type="evidence" value="ECO:0007669"/>
    <property type="project" value="UniProtKB-EC"/>
</dbReference>
<dbReference type="CDD" id="cd01562">
    <property type="entry name" value="Thr-dehyd"/>
    <property type="match status" value="1"/>
</dbReference>
<dbReference type="Proteomes" id="UP000051888">
    <property type="component" value="Unassembled WGS sequence"/>
</dbReference>
<dbReference type="GO" id="GO:0000166">
    <property type="term" value="F:nucleotide binding"/>
    <property type="evidence" value="ECO:0007669"/>
    <property type="project" value="UniProtKB-KW"/>
</dbReference>
<comment type="caution">
    <text evidence="15">The sequence shown here is derived from an EMBL/GenBank/DDBJ whole genome shotgun (WGS) entry which is preliminary data.</text>
</comment>
<sequence length="314" mass="33077">MSVVHRTPLNESKTFNELTGSKLYLKMENLQRTGSFKIRGALNKVLSLSDIAASRGVIAASAGNHAQGVAYSAAKRGMKAKIFMPEGTPIAKVKATQAYGAEVVITGESYQEAYEAAVLTQQKNGATFVHAFDDYEVIAGQGTIALEMVQQCSELDAIVVPVGGGGLISGVATLIKNLYPTIKIIGVQSTGALATYNCYHGVGKTRLLKVGGIADGILVKEPGELTFPIIHRYVDNIVSVTDEEIAQAMIMMLEREKMFVEGAGAAALAAVISGKVRMAGKHVGIIISGGNADLEKMPLFTSLANSIQSTSKVG</sequence>
<evidence type="ECO:0000256" key="12">
    <source>
        <dbReference type="ARBA" id="ARBA00031427"/>
    </source>
</evidence>
<dbReference type="PANTHER" id="PTHR48078">
    <property type="entry name" value="THREONINE DEHYDRATASE, MITOCHONDRIAL-RELATED"/>
    <property type="match status" value="1"/>
</dbReference>
<name>A0A0Q3WSW4_9BACI</name>
<dbReference type="InterPro" id="IPR036052">
    <property type="entry name" value="TrpB-like_PALP_sf"/>
</dbReference>
<dbReference type="Pfam" id="PF00291">
    <property type="entry name" value="PALP"/>
    <property type="match status" value="1"/>
</dbReference>
<dbReference type="InterPro" id="IPR000634">
    <property type="entry name" value="Ser/Thr_deHydtase_PyrdxlP-BS"/>
</dbReference>
<dbReference type="FunFam" id="3.40.50.1100:FF:000007">
    <property type="entry name" value="L-threonine dehydratase catabolic TdcB"/>
    <property type="match status" value="1"/>
</dbReference>
<keyword evidence="8" id="KW-0021">Allosteric enzyme</keyword>
<dbReference type="InterPro" id="IPR005789">
    <property type="entry name" value="Thr_deHydtase_catblc"/>
</dbReference>
<dbReference type="GO" id="GO:0006565">
    <property type="term" value="P:L-serine catabolic process"/>
    <property type="evidence" value="ECO:0007669"/>
    <property type="project" value="TreeGrafter"/>
</dbReference>